<gene>
    <name evidence="2" type="ORF">SERLADRAFT_377486</name>
</gene>
<evidence type="ECO:0000313" key="2">
    <source>
        <dbReference type="EMBL" id="EGO29101.1"/>
    </source>
</evidence>
<dbReference type="GeneID" id="18810721"/>
<dbReference type="KEGG" id="sla:SERLADRAFT_377486"/>
<dbReference type="EMBL" id="GL945429">
    <property type="protein sequence ID" value="EGO29101.1"/>
    <property type="molecule type" value="Genomic_DNA"/>
</dbReference>
<proteinExistence type="predicted"/>
<protein>
    <submittedName>
        <fullName evidence="2">Uncharacterized protein</fullName>
    </submittedName>
</protein>
<dbReference type="Proteomes" id="UP000008064">
    <property type="component" value="Unassembled WGS sequence"/>
</dbReference>
<accession>F8NGL9</accession>
<evidence type="ECO:0000256" key="1">
    <source>
        <dbReference type="SAM" id="MobiDB-lite"/>
    </source>
</evidence>
<reference evidence="2" key="1">
    <citation type="submission" date="2011-04" db="EMBL/GenBank/DDBJ databases">
        <title>Evolution of plant cell wall degrading machinery underlies the functional diversity of forest fungi.</title>
        <authorList>
            <consortium name="US DOE Joint Genome Institute (JGI-PGF)"/>
            <person name="Eastwood D.C."/>
            <person name="Floudas D."/>
            <person name="Binder M."/>
            <person name="Majcherczyk A."/>
            <person name="Schneider P."/>
            <person name="Aerts A."/>
            <person name="Asiegbu F.O."/>
            <person name="Baker S.E."/>
            <person name="Barry K."/>
            <person name="Bendiksby M."/>
            <person name="Blumentritt M."/>
            <person name="Coutinho P.M."/>
            <person name="Cullen D."/>
            <person name="Cullen D."/>
            <person name="Gathman A."/>
            <person name="Goodell B."/>
            <person name="Henrissat B."/>
            <person name="Ihrmark K."/>
            <person name="Kauserud H."/>
            <person name="Kohler A."/>
            <person name="LaButti K."/>
            <person name="Lapidus A."/>
            <person name="Lavin J.L."/>
            <person name="Lee Y.-H."/>
            <person name="Lindquist E."/>
            <person name="Lilly W."/>
            <person name="Lucas S."/>
            <person name="Morin E."/>
            <person name="Murat C."/>
            <person name="Oguiza J.A."/>
            <person name="Park J."/>
            <person name="Pisabarro A.G."/>
            <person name="Riley R."/>
            <person name="Rosling A."/>
            <person name="Salamov A."/>
            <person name="Schmidt O."/>
            <person name="Schmutz J."/>
            <person name="Skrede I."/>
            <person name="Stenlid J."/>
            <person name="Wiebenga A."/>
            <person name="Xie X."/>
            <person name="Kues U."/>
            <person name="Hibbett D.S."/>
            <person name="Hoffmeister D."/>
            <person name="Hogberg N."/>
            <person name="Martin F."/>
            <person name="Grigoriev I.V."/>
            <person name="Watkinson S.C."/>
        </authorList>
    </citation>
    <scope>NUCLEOTIDE SEQUENCE</scope>
    <source>
        <strain evidence="2">S7.9</strain>
    </source>
</reference>
<feature type="compositionally biased region" description="Basic residues" evidence="1">
    <location>
        <begin position="25"/>
        <end position="36"/>
    </location>
</feature>
<feature type="compositionally biased region" description="Low complexity" evidence="1">
    <location>
        <begin position="1"/>
        <end position="17"/>
    </location>
</feature>
<feature type="compositionally biased region" description="Polar residues" evidence="1">
    <location>
        <begin position="50"/>
        <end position="61"/>
    </location>
</feature>
<dbReference type="RefSeq" id="XP_007313343.1">
    <property type="nucleotide sequence ID" value="XM_007313281.1"/>
</dbReference>
<sequence>MEAATTTANTSSQNTVTPTGQQNPHPRRNTRNRYANRARNQTNQPGDSAGQPQDSSTSDNNRPPRKTGESQRPRRPPRSHDLPS</sequence>
<feature type="compositionally biased region" description="Basic and acidic residues" evidence="1">
    <location>
        <begin position="66"/>
        <end position="84"/>
    </location>
</feature>
<name>F8NGL9_SERL9</name>
<dbReference type="HOGENOM" id="CLU_2533786_0_0_1"/>
<organism>
    <name type="scientific">Serpula lacrymans var. lacrymans (strain S7.9)</name>
    <name type="common">Dry rot fungus</name>
    <dbReference type="NCBI Taxonomy" id="578457"/>
    <lineage>
        <taxon>Eukaryota</taxon>
        <taxon>Fungi</taxon>
        <taxon>Dikarya</taxon>
        <taxon>Basidiomycota</taxon>
        <taxon>Agaricomycotina</taxon>
        <taxon>Agaricomycetes</taxon>
        <taxon>Agaricomycetidae</taxon>
        <taxon>Boletales</taxon>
        <taxon>Coniophorineae</taxon>
        <taxon>Serpulaceae</taxon>
        <taxon>Serpula</taxon>
    </lineage>
</organism>
<feature type="region of interest" description="Disordered" evidence="1">
    <location>
        <begin position="1"/>
        <end position="84"/>
    </location>
</feature>
<dbReference type="AlphaFoldDB" id="F8NGL9"/>
<feature type="non-terminal residue" evidence="2">
    <location>
        <position position="84"/>
    </location>
</feature>